<keyword evidence="12 17" id="KW-0496">Mitochondrion</keyword>
<dbReference type="EMBL" id="MT849266">
    <property type="protein sequence ID" value="QWQ55595.1"/>
    <property type="molecule type" value="Genomic_DNA"/>
</dbReference>
<evidence type="ECO:0000256" key="16">
    <source>
        <dbReference type="SAM" id="Phobius"/>
    </source>
</evidence>
<evidence type="ECO:0000256" key="8">
    <source>
        <dbReference type="ARBA" id="ARBA00022967"/>
    </source>
</evidence>
<evidence type="ECO:0000256" key="3">
    <source>
        <dbReference type="ARBA" id="ARBA00012944"/>
    </source>
</evidence>
<feature type="transmembrane region" description="Helical" evidence="16">
    <location>
        <begin position="21"/>
        <end position="41"/>
    </location>
</feature>
<proteinExistence type="inferred from homology"/>
<evidence type="ECO:0000256" key="14">
    <source>
        <dbReference type="ARBA" id="ARBA00031019"/>
    </source>
</evidence>
<accession>A0A8F1SX36</accession>
<geneLocation type="mitochondrion" evidence="17"/>
<feature type="transmembrane region" description="Helical" evidence="16">
    <location>
        <begin position="47"/>
        <end position="70"/>
    </location>
</feature>
<keyword evidence="13 16" id="KW-0472">Membrane</keyword>
<evidence type="ECO:0000256" key="4">
    <source>
        <dbReference type="ARBA" id="ARBA00021095"/>
    </source>
</evidence>
<evidence type="ECO:0000256" key="2">
    <source>
        <dbReference type="ARBA" id="ARBA00005698"/>
    </source>
</evidence>
<keyword evidence="11" id="KW-0520">NAD</keyword>
<dbReference type="GO" id="GO:0008137">
    <property type="term" value="F:NADH dehydrogenase (ubiquinone) activity"/>
    <property type="evidence" value="ECO:0007669"/>
    <property type="project" value="UniProtKB-EC"/>
</dbReference>
<dbReference type="PANTHER" id="PTHR11435">
    <property type="entry name" value="NADH UBIQUINONE OXIDOREDUCTASE SUBUNIT ND6"/>
    <property type="match status" value="1"/>
</dbReference>
<keyword evidence="9" id="KW-0249">Electron transport</keyword>
<name>A0A8F1SX36_9ORTH</name>
<protein>
    <recommendedName>
        <fullName evidence="4">NADH-ubiquinone oxidoreductase chain 6</fullName>
        <ecNumber evidence="3">7.1.1.2</ecNumber>
    </recommendedName>
    <alternativeName>
        <fullName evidence="14">NADH dehydrogenase subunit 6</fullName>
    </alternativeName>
</protein>
<evidence type="ECO:0000256" key="1">
    <source>
        <dbReference type="ARBA" id="ARBA00004225"/>
    </source>
</evidence>
<keyword evidence="5" id="KW-0813">Transport</keyword>
<evidence type="ECO:0000256" key="9">
    <source>
        <dbReference type="ARBA" id="ARBA00022982"/>
    </source>
</evidence>
<dbReference type="GO" id="GO:0031966">
    <property type="term" value="C:mitochondrial membrane"/>
    <property type="evidence" value="ECO:0007669"/>
    <property type="project" value="UniProtKB-SubCell"/>
</dbReference>
<feature type="transmembrane region" description="Helical" evidence="16">
    <location>
        <begin position="82"/>
        <end position="101"/>
    </location>
</feature>
<comment type="subcellular location">
    <subcellularLocation>
        <location evidence="1">Mitochondrion membrane</location>
        <topology evidence="1">Multi-pass membrane protein</topology>
    </subcellularLocation>
</comment>
<keyword evidence="10 16" id="KW-1133">Transmembrane helix</keyword>
<dbReference type="EC" id="7.1.1.2" evidence="3"/>
<evidence type="ECO:0000256" key="6">
    <source>
        <dbReference type="ARBA" id="ARBA00022660"/>
    </source>
</evidence>
<evidence type="ECO:0000256" key="7">
    <source>
        <dbReference type="ARBA" id="ARBA00022692"/>
    </source>
</evidence>
<gene>
    <name evidence="17" type="primary">ND6</name>
</gene>
<evidence type="ECO:0000256" key="15">
    <source>
        <dbReference type="ARBA" id="ARBA00049551"/>
    </source>
</evidence>
<evidence type="ECO:0000313" key="17">
    <source>
        <dbReference type="EMBL" id="QWQ55595.1"/>
    </source>
</evidence>
<keyword evidence="6" id="KW-0679">Respiratory chain</keyword>
<evidence type="ECO:0000256" key="13">
    <source>
        <dbReference type="ARBA" id="ARBA00023136"/>
    </source>
</evidence>
<keyword evidence="8" id="KW-1278">Translocase</keyword>
<evidence type="ECO:0000256" key="10">
    <source>
        <dbReference type="ARBA" id="ARBA00022989"/>
    </source>
</evidence>
<reference evidence="17" key="1">
    <citation type="submission" date="2020-08" db="EMBL/GenBank/DDBJ databases">
        <title>The evolutionary patterns of genome size in Ensifera (Insecta: Orthoptera).</title>
        <authorList>
            <person name="Yuan H."/>
            <person name="Mao S."/>
            <person name="Huang Y."/>
        </authorList>
    </citation>
    <scope>NUCLEOTIDE SEQUENCE</scope>
</reference>
<evidence type="ECO:0000256" key="5">
    <source>
        <dbReference type="ARBA" id="ARBA00022448"/>
    </source>
</evidence>
<keyword evidence="7 16" id="KW-0812">Transmembrane</keyword>
<dbReference type="InterPro" id="IPR050269">
    <property type="entry name" value="ComplexI_Subunit6"/>
</dbReference>
<evidence type="ECO:0000256" key="11">
    <source>
        <dbReference type="ARBA" id="ARBA00023027"/>
    </source>
</evidence>
<feature type="transmembrane region" description="Helical" evidence="16">
    <location>
        <begin position="142"/>
        <end position="166"/>
    </location>
</feature>
<evidence type="ECO:0000256" key="12">
    <source>
        <dbReference type="ARBA" id="ARBA00023128"/>
    </source>
</evidence>
<dbReference type="AlphaFoldDB" id="A0A8F1SX36"/>
<organism evidence="17">
    <name type="scientific">Elimaea berezovskii</name>
    <dbReference type="NCBI Taxonomy" id="2844941"/>
    <lineage>
        <taxon>Eukaryota</taxon>
        <taxon>Metazoa</taxon>
        <taxon>Ecdysozoa</taxon>
        <taxon>Arthropoda</taxon>
        <taxon>Hexapoda</taxon>
        <taxon>Insecta</taxon>
        <taxon>Pterygota</taxon>
        <taxon>Neoptera</taxon>
        <taxon>Polyneoptera</taxon>
        <taxon>Orthoptera</taxon>
        <taxon>Ensifera</taxon>
        <taxon>Tettigoniidea</taxon>
        <taxon>Tettigonioidea</taxon>
        <taxon>Tettigoniidae</taxon>
        <taxon>Phaneropterinae</taxon>
        <taxon>Elimaeini</taxon>
        <taxon>Elimaea</taxon>
        <taxon>Elimaea</taxon>
    </lineage>
</organism>
<dbReference type="PANTHER" id="PTHR11435:SF1">
    <property type="entry name" value="NADH-UBIQUINONE OXIDOREDUCTASE CHAIN 6"/>
    <property type="match status" value="1"/>
</dbReference>
<comment type="catalytic activity">
    <reaction evidence="15">
        <text>a ubiquinone + NADH + 5 H(+)(in) = a ubiquinol + NAD(+) + 4 H(+)(out)</text>
        <dbReference type="Rhea" id="RHEA:29091"/>
        <dbReference type="Rhea" id="RHEA-COMP:9565"/>
        <dbReference type="Rhea" id="RHEA-COMP:9566"/>
        <dbReference type="ChEBI" id="CHEBI:15378"/>
        <dbReference type="ChEBI" id="CHEBI:16389"/>
        <dbReference type="ChEBI" id="CHEBI:17976"/>
        <dbReference type="ChEBI" id="CHEBI:57540"/>
        <dbReference type="ChEBI" id="CHEBI:57945"/>
        <dbReference type="EC" id="7.1.1.2"/>
    </reaction>
</comment>
<comment type="similarity">
    <text evidence="2">Belongs to the complex I subunit 6 family.</text>
</comment>
<sequence>MQFSLIFSSLLVFPFYFVEHPLAMTLILLIQTLLIALIPSTMVPSFWFSYILFLVFLGGMLVLFIYITSLAANEIFKPKIKFILLILMIIISMIFITNILMDNMFLYSMSNNPEILPLNPSHNYHNESSYLLTKLYNTPTKILTLMLVCYLFLTLIVVVKITNIFLGPLRQQY</sequence>